<dbReference type="InterPro" id="IPR012675">
    <property type="entry name" value="Beta-grasp_dom_sf"/>
</dbReference>
<dbReference type="Proteomes" id="UP000315363">
    <property type="component" value="Unassembled WGS sequence"/>
</dbReference>
<evidence type="ECO:0000313" key="6">
    <source>
        <dbReference type="Proteomes" id="UP000204551"/>
    </source>
</evidence>
<dbReference type="GO" id="GO:0000166">
    <property type="term" value="F:nucleotide binding"/>
    <property type="evidence" value="ECO:0007669"/>
    <property type="project" value="UniProtKB-KW"/>
</dbReference>
<gene>
    <name evidence="4" type="primary">moaD</name>
    <name evidence="4" type="ORF">AREALGSMS7_04323</name>
    <name evidence="5" type="ORF">GQ41_1066</name>
</gene>
<comment type="similarity">
    <text evidence="2">Belongs to the MoaD family.</text>
</comment>
<dbReference type="PANTHER" id="PTHR33359:SF1">
    <property type="entry name" value="MOLYBDOPTERIN SYNTHASE SULFUR CARRIER SUBUNIT"/>
    <property type="match status" value="1"/>
</dbReference>
<reference evidence="5 7" key="2">
    <citation type="submission" date="2019-06" db="EMBL/GenBank/DDBJ databases">
        <title>A large-scale integrated study on North Sea by COGITO (Coastal Microbe Genomic &amp; Taxonomic Observatory).</title>
        <authorList>
            <person name="Teeling H."/>
        </authorList>
    </citation>
    <scope>NUCLEOTIDE SEQUENCE [LARGE SCALE GENOMIC DNA]</scope>
    <source>
        <strain evidence="5 7">MAR_2009_79</strain>
    </source>
</reference>
<dbReference type="RefSeq" id="WP_093979951.1">
    <property type="nucleotide sequence ID" value="NZ_CP022515.1"/>
</dbReference>
<dbReference type="SUPFAM" id="SSF54285">
    <property type="entry name" value="MoaD/ThiS"/>
    <property type="match status" value="1"/>
</dbReference>
<dbReference type="PANTHER" id="PTHR33359">
    <property type="entry name" value="MOLYBDOPTERIN SYNTHASE SULFUR CARRIER SUBUNIT"/>
    <property type="match status" value="1"/>
</dbReference>
<dbReference type="Proteomes" id="UP000204551">
    <property type="component" value="Chromosome"/>
</dbReference>
<evidence type="ECO:0000313" key="4">
    <source>
        <dbReference type="EMBL" id="ASO07725.1"/>
    </source>
</evidence>
<dbReference type="eggNOG" id="COG1977">
    <property type="taxonomic scope" value="Bacteria"/>
</dbReference>
<dbReference type="KEGG" id="aalg:AREALGSMS7_04323"/>
<evidence type="ECO:0000256" key="3">
    <source>
        <dbReference type="ARBA" id="ARBA00024247"/>
    </source>
</evidence>
<dbReference type="Gene3D" id="3.10.20.30">
    <property type="match status" value="1"/>
</dbReference>
<protein>
    <recommendedName>
        <fullName evidence="3">Molybdopterin synthase sulfur carrier subunit</fullName>
    </recommendedName>
</protein>
<reference evidence="4 6" key="1">
    <citation type="submission" date="2017-07" db="EMBL/GenBank/DDBJ databases">
        <title>Genome Sequence of Arenibacter algicola Strain SMS7 Isolated from a culture of the Diatom Skeletonema marinoi.</title>
        <authorList>
            <person name="Topel M."/>
            <person name="Pinder M.I.M."/>
            <person name="Johansson O.N."/>
            <person name="Kourtchenko O."/>
            <person name="Godhe A."/>
            <person name="Clarke A.K."/>
        </authorList>
    </citation>
    <scope>NUCLEOTIDE SEQUENCE [LARGE SCALE GENOMIC DNA]</scope>
    <source>
        <strain evidence="4 6">SMS7</strain>
    </source>
</reference>
<dbReference type="CDD" id="cd00754">
    <property type="entry name" value="Ubl_MoaD"/>
    <property type="match status" value="1"/>
</dbReference>
<dbReference type="GO" id="GO:1990133">
    <property type="term" value="C:molybdopterin adenylyltransferase complex"/>
    <property type="evidence" value="ECO:0007669"/>
    <property type="project" value="TreeGrafter"/>
</dbReference>
<dbReference type="InterPro" id="IPR016155">
    <property type="entry name" value="Mopterin_synth/thiamin_S_b"/>
</dbReference>
<keyword evidence="7" id="KW-1185">Reference proteome</keyword>
<dbReference type="GO" id="GO:0006777">
    <property type="term" value="P:Mo-molybdopterin cofactor biosynthetic process"/>
    <property type="evidence" value="ECO:0007669"/>
    <property type="project" value="InterPro"/>
</dbReference>
<dbReference type="STRING" id="616991.GCA_000733925_02510"/>
<organism evidence="4 6">
    <name type="scientific">Arenibacter algicola</name>
    <dbReference type="NCBI Taxonomy" id="616991"/>
    <lineage>
        <taxon>Bacteria</taxon>
        <taxon>Pseudomonadati</taxon>
        <taxon>Bacteroidota</taxon>
        <taxon>Flavobacteriia</taxon>
        <taxon>Flavobacteriales</taxon>
        <taxon>Flavobacteriaceae</taxon>
        <taxon>Arenibacter</taxon>
    </lineage>
</organism>
<dbReference type="AlphaFoldDB" id="A0A221V2A8"/>
<evidence type="ECO:0000313" key="5">
    <source>
        <dbReference type="EMBL" id="TQO36488.1"/>
    </source>
</evidence>
<evidence type="ECO:0000313" key="7">
    <source>
        <dbReference type="Proteomes" id="UP000315363"/>
    </source>
</evidence>
<dbReference type="Pfam" id="PF02597">
    <property type="entry name" value="ThiS"/>
    <property type="match status" value="1"/>
</dbReference>
<accession>A0A221V2A8</accession>
<dbReference type="EMBL" id="VHIF01000001">
    <property type="protein sequence ID" value="TQO36488.1"/>
    <property type="molecule type" value="Genomic_DNA"/>
</dbReference>
<proteinExistence type="inferred from homology"/>
<dbReference type="InterPro" id="IPR003749">
    <property type="entry name" value="ThiS/MoaD-like"/>
</dbReference>
<evidence type="ECO:0000256" key="1">
    <source>
        <dbReference type="ARBA" id="ARBA00022741"/>
    </source>
</evidence>
<keyword evidence="1" id="KW-0547">Nucleotide-binding</keyword>
<dbReference type="InterPro" id="IPR044672">
    <property type="entry name" value="MOCS2A"/>
</dbReference>
<sequence>MTILLFGVTKDIIGSATLSMPSSSEFGSKKTKTVKELKDYLGKMYPELKKLSSLAVAVNNSYANDDTIIDNFDEIALIPPVSGG</sequence>
<evidence type="ECO:0000256" key="2">
    <source>
        <dbReference type="ARBA" id="ARBA00024200"/>
    </source>
</evidence>
<dbReference type="EMBL" id="CP022515">
    <property type="protein sequence ID" value="ASO07725.1"/>
    <property type="molecule type" value="Genomic_DNA"/>
</dbReference>
<name>A0A221V2A8_9FLAO</name>